<sequence length="166" mass="18676">MAQSLTLPTRTTIPFSLHNPSTSTAGIVSDHRVTFLRRSNRRQLTQAAAVAEAPPALERRNPASLYDVLKVKQNASVKEIKAAYRNLAKLYHPDVGSMPEEFSDGRNFIEIHEAYATLSDPVSRDLYDLKLNVSFCRRGFGSSGDGIRINGSEFYPTRKWETDQCW</sequence>
<dbReference type="EMBL" id="JAVYJV010000021">
    <property type="protein sequence ID" value="KAK4341951.1"/>
    <property type="molecule type" value="Genomic_DNA"/>
</dbReference>
<dbReference type="SUPFAM" id="SSF46565">
    <property type="entry name" value="Chaperone J-domain"/>
    <property type="match status" value="1"/>
</dbReference>
<dbReference type="Pfam" id="PF00226">
    <property type="entry name" value="DnaJ"/>
    <property type="match status" value="1"/>
</dbReference>
<evidence type="ECO:0000259" key="1">
    <source>
        <dbReference type="PROSITE" id="PS50076"/>
    </source>
</evidence>
<dbReference type="InterPro" id="IPR001623">
    <property type="entry name" value="DnaJ_domain"/>
</dbReference>
<feature type="domain" description="J" evidence="1">
    <location>
        <begin position="64"/>
        <end position="131"/>
    </location>
</feature>
<keyword evidence="5" id="KW-1185">Reference proteome</keyword>
<dbReference type="Gene3D" id="1.10.287.110">
    <property type="entry name" value="DnaJ domain"/>
    <property type="match status" value="1"/>
</dbReference>
<dbReference type="PANTHER" id="PTHR45432">
    <property type="entry name" value="CHAPERONE PROTEIN DNAJ 11, CHLOROPLASTIC-LIKE"/>
    <property type="match status" value="1"/>
</dbReference>
<evidence type="ECO:0000313" key="2">
    <source>
        <dbReference type="EMBL" id="KAK4341951.1"/>
    </source>
</evidence>
<dbReference type="CDD" id="cd06257">
    <property type="entry name" value="DnaJ"/>
    <property type="match status" value="1"/>
</dbReference>
<dbReference type="PROSITE" id="PS00636">
    <property type="entry name" value="DNAJ_1"/>
    <property type="match status" value="1"/>
</dbReference>
<dbReference type="EMBL" id="JAVYJV010000021">
    <property type="protein sequence ID" value="KAK4341955.1"/>
    <property type="molecule type" value="Genomic_DNA"/>
</dbReference>
<evidence type="ECO:0000313" key="5">
    <source>
        <dbReference type="Proteomes" id="UP001291623"/>
    </source>
</evidence>
<dbReference type="Proteomes" id="UP001291623">
    <property type="component" value="Unassembled WGS sequence"/>
</dbReference>
<dbReference type="PRINTS" id="PR00625">
    <property type="entry name" value="JDOMAIN"/>
</dbReference>
<evidence type="ECO:0000313" key="4">
    <source>
        <dbReference type="EMBL" id="KAK4341955.1"/>
    </source>
</evidence>
<dbReference type="PANTHER" id="PTHR45432:SF7">
    <property type="entry name" value="CHAPERONE PROTEIN DNAJ"/>
    <property type="match status" value="1"/>
</dbReference>
<organism evidence="2 5">
    <name type="scientific">Anisodus tanguticus</name>
    <dbReference type="NCBI Taxonomy" id="243964"/>
    <lineage>
        <taxon>Eukaryota</taxon>
        <taxon>Viridiplantae</taxon>
        <taxon>Streptophyta</taxon>
        <taxon>Embryophyta</taxon>
        <taxon>Tracheophyta</taxon>
        <taxon>Spermatophyta</taxon>
        <taxon>Magnoliopsida</taxon>
        <taxon>eudicotyledons</taxon>
        <taxon>Gunneridae</taxon>
        <taxon>Pentapetalae</taxon>
        <taxon>asterids</taxon>
        <taxon>lamiids</taxon>
        <taxon>Solanales</taxon>
        <taxon>Solanaceae</taxon>
        <taxon>Solanoideae</taxon>
        <taxon>Hyoscyameae</taxon>
        <taxon>Anisodus</taxon>
    </lineage>
</organism>
<gene>
    <name evidence="2" type="ORF">RND71_037767</name>
    <name evidence="3" type="ORF">RND71_037769</name>
    <name evidence="4" type="ORF">RND71_037771</name>
</gene>
<reference evidence="2" key="1">
    <citation type="submission" date="2023-12" db="EMBL/GenBank/DDBJ databases">
        <title>Genome assembly of Anisodus tanguticus.</title>
        <authorList>
            <person name="Wang Y.-J."/>
        </authorList>
    </citation>
    <scope>NUCLEOTIDE SEQUENCE</scope>
    <source>
        <strain evidence="2">KB-2021</strain>
        <tissue evidence="2">Leaf</tissue>
    </source>
</reference>
<dbReference type="AlphaFoldDB" id="A0AAE1UWC8"/>
<protein>
    <recommendedName>
        <fullName evidence="1">J domain-containing protein</fullName>
    </recommendedName>
</protein>
<name>A0AAE1UWC8_9SOLA</name>
<dbReference type="SMART" id="SM00271">
    <property type="entry name" value="DnaJ"/>
    <property type="match status" value="1"/>
</dbReference>
<proteinExistence type="predicted"/>
<accession>A0AAE1UWC8</accession>
<dbReference type="InterPro" id="IPR036869">
    <property type="entry name" value="J_dom_sf"/>
</dbReference>
<evidence type="ECO:0000313" key="3">
    <source>
        <dbReference type="EMBL" id="KAK4341953.1"/>
    </source>
</evidence>
<comment type="caution">
    <text evidence="2">The sequence shown here is derived from an EMBL/GenBank/DDBJ whole genome shotgun (WGS) entry which is preliminary data.</text>
</comment>
<dbReference type="InterPro" id="IPR018253">
    <property type="entry name" value="DnaJ_domain_CS"/>
</dbReference>
<dbReference type="PROSITE" id="PS50076">
    <property type="entry name" value="DNAJ_2"/>
    <property type="match status" value="1"/>
</dbReference>
<dbReference type="EMBL" id="JAVYJV010000021">
    <property type="protein sequence ID" value="KAK4341953.1"/>
    <property type="molecule type" value="Genomic_DNA"/>
</dbReference>